<keyword evidence="2" id="KW-1185">Reference proteome</keyword>
<protein>
    <submittedName>
        <fullName evidence="1">Uncharacterized protein</fullName>
    </submittedName>
</protein>
<evidence type="ECO:0000313" key="2">
    <source>
        <dbReference type="Proteomes" id="UP000075809"/>
    </source>
</evidence>
<reference evidence="1 2" key="1">
    <citation type="submission" date="2015-09" db="EMBL/GenBank/DDBJ databases">
        <title>Trachymyrmex zeteki WGS genome.</title>
        <authorList>
            <person name="Nygaard S."/>
            <person name="Hu H."/>
            <person name="Boomsma J."/>
            <person name="Zhang G."/>
        </authorList>
    </citation>
    <scope>NUCLEOTIDE SEQUENCE [LARGE SCALE GENOMIC DNA]</scope>
    <source>
        <strain evidence="1">Tzet28-1</strain>
        <tissue evidence="1">Whole body</tissue>
    </source>
</reference>
<accession>A0A151X5X2</accession>
<sequence>MLFVLNSDDLEQQCEDVVFELCDARERYPLLCAKELEKCIKLTNEIHMTKVLVKPVKILNVPSFSNEHSAMLKKNCLEITELLKTQEHKLQVMIDKINNLTVILDQIKRDKLSDMNKLLWD</sequence>
<proteinExistence type="predicted"/>
<gene>
    <name evidence="1" type="ORF">ALC60_05312</name>
</gene>
<evidence type="ECO:0000313" key="1">
    <source>
        <dbReference type="EMBL" id="KYQ55813.1"/>
    </source>
</evidence>
<dbReference type="AlphaFoldDB" id="A0A151X5X2"/>
<name>A0A151X5X2_9HYME</name>
<dbReference type="Proteomes" id="UP000075809">
    <property type="component" value="Unassembled WGS sequence"/>
</dbReference>
<organism evidence="1 2">
    <name type="scientific">Mycetomoellerius zeteki</name>
    <dbReference type="NCBI Taxonomy" id="64791"/>
    <lineage>
        <taxon>Eukaryota</taxon>
        <taxon>Metazoa</taxon>
        <taxon>Ecdysozoa</taxon>
        <taxon>Arthropoda</taxon>
        <taxon>Hexapoda</taxon>
        <taxon>Insecta</taxon>
        <taxon>Pterygota</taxon>
        <taxon>Neoptera</taxon>
        <taxon>Endopterygota</taxon>
        <taxon>Hymenoptera</taxon>
        <taxon>Apocrita</taxon>
        <taxon>Aculeata</taxon>
        <taxon>Formicoidea</taxon>
        <taxon>Formicidae</taxon>
        <taxon>Myrmicinae</taxon>
        <taxon>Mycetomoellerius</taxon>
    </lineage>
</organism>
<dbReference type="EMBL" id="KQ982490">
    <property type="protein sequence ID" value="KYQ55813.1"/>
    <property type="molecule type" value="Genomic_DNA"/>
</dbReference>
<dbReference type="STRING" id="64791.A0A151X5X2"/>